<evidence type="ECO:0000259" key="2">
    <source>
        <dbReference type="PROSITE" id="PS50869"/>
    </source>
</evidence>
<dbReference type="Bgee" id="ENSLACG00000001041">
    <property type="expression patterns" value="Expressed in mesonephros"/>
</dbReference>
<dbReference type="AlphaFoldDB" id="H2ZUU2"/>
<dbReference type="Ensembl" id="ENSLACT00000001174.1">
    <property type="protein sequence ID" value="ENSLACP00000001163.1"/>
    <property type="gene ID" value="ENSLACG00000001041.1"/>
</dbReference>
<dbReference type="GeneTree" id="ENSGT00930000150969"/>
<dbReference type="PROSITE" id="PS50869">
    <property type="entry name" value="BRICHOS"/>
    <property type="match status" value="1"/>
</dbReference>
<dbReference type="EMBL" id="AFYH01266209">
    <property type="status" value="NOT_ANNOTATED_CDS"/>
    <property type="molecule type" value="Genomic_DNA"/>
</dbReference>
<reference evidence="4" key="1">
    <citation type="submission" date="2011-08" db="EMBL/GenBank/DDBJ databases">
        <title>The draft genome of Latimeria chalumnae.</title>
        <authorList>
            <person name="Di Palma F."/>
            <person name="Alfoldi J."/>
            <person name="Johnson J."/>
            <person name="Berlin A."/>
            <person name="Gnerre S."/>
            <person name="Jaffe D."/>
            <person name="MacCallum I."/>
            <person name="Young S."/>
            <person name="Walker B.J."/>
            <person name="Lander E."/>
            <person name="Lindblad-Toh K."/>
        </authorList>
    </citation>
    <scope>NUCLEOTIDE SEQUENCE [LARGE SCALE GENOMIC DNA]</scope>
    <source>
        <strain evidence="4">Wild caught</strain>
    </source>
</reference>
<organism evidence="3 4">
    <name type="scientific">Latimeria chalumnae</name>
    <name type="common">Coelacanth</name>
    <dbReference type="NCBI Taxonomy" id="7897"/>
    <lineage>
        <taxon>Eukaryota</taxon>
        <taxon>Metazoa</taxon>
        <taxon>Chordata</taxon>
        <taxon>Craniata</taxon>
        <taxon>Vertebrata</taxon>
        <taxon>Euteleostomi</taxon>
        <taxon>Coelacanthiformes</taxon>
        <taxon>Coelacanthidae</taxon>
        <taxon>Latimeria</taxon>
    </lineage>
</organism>
<keyword evidence="4" id="KW-1185">Reference proteome</keyword>
<dbReference type="HOGENOM" id="CLU_098684_2_0_1"/>
<evidence type="ECO:0000256" key="1">
    <source>
        <dbReference type="ARBA" id="ARBA00023157"/>
    </source>
</evidence>
<accession>H2ZUU2</accession>
<dbReference type="OMA" id="LYETECI"/>
<dbReference type="FunCoup" id="H2ZUU2">
    <property type="interactions" value="10"/>
</dbReference>
<dbReference type="SMART" id="SM01039">
    <property type="entry name" value="BRICHOS"/>
    <property type="match status" value="1"/>
</dbReference>
<sequence>MSATTPPSPQVLIHSPFTHTVTHIQLGLIRNLLSSFVFAVGIHTYGNDGKVTQQTVNIDNVGNVASVNINAGQQSSSSVFDYNNGFIGYRLFLKKSCYVAKMNKAKIPTLEQISKIVHEAKDEKQTAPPHGVQYTVSSTPVKNPASLGKSIDTLCRDVPTYWAHEIEGQQSPMKSSHSFTKDVMYEIVLKMTYCSFDCYVY</sequence>
<dbReference type="InterPro" id="IPR051772">
    <property type="entry name" value="Gastrokine"/>
</dbReference>
<protein>
    <recommendedName>
        <fullName evidence="2">BRICHOS domain-containing protein</fullName>
    </recommendedName>
</protein>
<reference evidence="3" key="2">
    <citation type="submission" date="2025-08" db="UniProtKB">
        <authorList>
            <consortium name="Ensembl"/>
        </authorList>
    </citation>
    <scope>IDENTIFICATION</scope>
</reference>
<evidence type="ECO:0000313" key="4">
    <source>
        <dbReference type="Proteomes" id="UP000008672"/>
    </source>
</evidence>
<name>H2ZUU2_LATCH</name>
<feature type="domain" description="BRICHOS" evidence="2">
    <location>
        <begin position="70"/>
        <end position="163"/>
    </location>
</feature>
<dbReference type="Pfam" id="PF04089">
    <property type="entry name" value="BRICHOS"/>
    <property type="match status" value="1"/>
</dbReference>
<keyword evidence="1" id="KW-1015">Disulfide bond</keyword>
<dbReference type="PANTHER" id="PTHR16483">
    <property type="entry name" value="GASTROKINE 1"/>
    <property type="match status" value="1"/>
</dbReference>
<evidence type="ECO:0000313" key="3">
    <source>
        <dbReference type="Ensembl" id="ENSLACP00000001163.1"/>
    </source>
</evidence>
<proteinExistence type="predicted"/>
<dbReference type="eggNOG" id="ENOG502S4AB">
    <property type="taxonomic scope" value="Eukaryota"/>
</dbReference>
<dbReference type="Proteomes" id="UP000008672">
    <property type="component" value="Unassembled WGS sequence"/>
</dbReference>
<dbReference type="InParanoid" id="H2ZUU2"/>
<dbReference type="InterPro" id="IPR007084">
    <property type="entry name" value="BRICHOS_dom"/>
</dbReference>
<dbReference type="Gene3D" id="3.30.390.150">
    <property type="match status" value="1"/>
</dbReference>
<reference evidence="3" key="3">
    <citation type="submission" date="2025-09" db="UniProtKB">
        <authorList>
            <consortium name="Ensembl"/>
        </authorList>
    </citation>
    <scope>IDENTIFICATION</scope>
</reference>